<feature type="region of interest" description="Disordered" evidence="3">
    <location>
        <begin position="90"/>
        <end position="149"/>
    </location>
</feature>
<comment type="caution">
    <text evidence="5">The sequence shown here is derived from an EMBL/GenBank/DDBJ whole genome shotgun (WGS) entry which is preliminary data.</text>
</comment>
<dbReference type="Proteomes" id="UP000774617">
    <property type="component" value="Unassembled WGS sequence"/>
</dbReference>
<feature type="domain" description="Zn(2)-C6 fungal-type" evidence="4">
    <location>
        <begin position="23"/>
        <end position="51"/>
    </location>
</feature>
<feature type="compositionally biased region" description="Acidic residues" evidence="3">
    <location>
        <begin position="783"/>
        <end position="800"/>
    </location>
</feature>
<dbReference type="CDD" id="cd00067">
    <property type="entry name" value="GAL4"/>
    <property type="match status" value="1"/>
</dbReference>
<dbReference type="SMART" id="SM00066">
    <property type="entry name" value="GAL4"/>
    <property type="match status" value="1"/>
</dbReference>
<organism evidence="5 6">
    <name type="scientific">Macrophomina phaseolina</name>
    <dbReference type="NCBI Taxonomy" id="35725"/>
    <lineage>
        <taxon>Eukaryota</taxon>
        <taxon>Fungi</taxon>
        <taxon>Dikarya</taxon>
        <taxon>Ascomycota</taxon>
        <taxon>Pezizomycotina</taxon>
        <taxon>Dothideomycetes</taxon>
        <taxon>Dothideomycetes incertae sedis</taxon>
        <taxon>Botryosphaeriales</taxon>
        <taxon>Botryosphaeriaceae</taxon>
        <taxon>Macrophomina</taxon>
    </lineage>
</organism>
<evidence type="ECO:0000256" key="2">
    <source>
        <dbReference type="ARBA" id="ARBA00023242"/>
    </source>
</evidence>
<name>A0ABQ8GJ53_9PEZI</name>
<dbReference type="Gene3D" id="4.10.240.10">
    <property type="entry name" value="Zn(2)-C6 fungal-type DNA-binding domain"/>
    <property type="match status" value="1"/>
</dbReference>
<dbReference type="InterPro" id="IPR001138">
    <property type="entry name" value="Zn2Cys6_DnaBD"/>
</dbReference>
<feature type="region of interest" description="Disordered" evidence="3">
    <location>
        <begin position="1"/>
        <end position="23"/>
    </location>
</feature>
<evidence type="ECO:0000313" key="5">
    <source>
        <dbReference type="EMBL" id="KAH7057310.1"/>
    </source>
</evidence>
<dbReference type="PANTHER" id="PTHR37534">
    <property type="entry name" value="TRANSCRIPTIONAL ACTIVATOR PROTEIN UGA3"/>
    <property type="match status" value="1"/>
</dbReference>
<dbReference type="Pfam" id="PF11951">
    <property type="entry name" value="Fungal_trans_2"/>
    <property type="match status" value="1"/>
</dbReference>
<dbReference type="InterPro" id="IPR036864">
    <property type="entry name" value="Zn2-C6_fun-type_DNA-bd_sf"/>
</dbReference>
<dbReference type="PANTHER" id="PTHR37534:SF11">
    <property type="entry name" value="ZN(II)2CYS6 TRANSCRIPTION FACTOR (EUROFUNG)"/>
    <property type="match status" value="1"/>
</dbReference>
<dbReference type="PROSITE" id="PS00463">
    <property type="entry name" value="ZN2_CY6_FUNGAL_1"/>
    <property type="match status" value="1"/>
</dbReference>
<reference evidence="5 6" key="1">
    <citation type="journal article" date="2021" name="Nat. Commun.">
        <title>Genetic determinants of endophytism in the Arabidopsis root mycobiome.</title>
        <authorList>
            <person name="Mesny F."/>
            <person name="Miyauchi S."/>
            <person name="Thiergart T."/>
            <person name="Pickel B."/>
            <person name="Atanasova L."/>
            <person name="Karlsson M."/>
            <person name="Huettel B."/>
            <person name="Barry K.W."/>
            <person name="Haridas S."/>
            <person name="Chen C."/>
            <person name="Bauer D."/>
            <person name="Andreopoulos W."/>
            <person name="Pangilinan J."/>
            <person name="LaButti K."/>
            <person name="Riley R."/>
            <person name="Lipzen A."/>
            <person name="Clum A."/>
            <person name="Drula E."/>
            <person name="Henrissat B."/>
            <person name="Kohler A."/>
            <person name="Grigoriev I.V."/>
            <person name="Martin F.M."/>
            <person name="Hacquard S."/>
        </authorList>
    </citation>
    <scope>NUCLEOTIDE SEQUENCE [LARGE SCALE GENOMIC DNA]</scope>
    <source>
        <strain evidence="5 6">MPI-SDFR-AT-0080</strain>
    </source>
</reference>
<protein>
    <submittedName>
        <fullName evidence="5">Fungal-specific transcription factor domain-containing protein</fullName>
    </submittedName>
</protein>
<keyword evidence="6" id="KW-1185">Reference proteome</keyword>
<feature type="compositionally biased region" description="Polar residues" evidence="3">
    <location>
        <begin position="1"/>
        <end position="13"/>
    </location>
</feature>
<evidence type="ECO:0000313" key="6">
    <source>
        <dbReference type="Proteomes" id="UP000774617"/>
    </source>
</evidence>
<feature type="region of interest" description="Disordered" evidence="3">
    <location>
        <begin position="774"/>
        <end position="800"/>
    </location>
</feature>
<keyword evidence="2" id="KW-0539">Nucleus</keyword>
<dbReference type="EMBL" id="JAGTJR010000007">
    <property type="protein sequence ID" value="KAH7057310.1"/>
    <property type="molecule type" value="Genomic_DNA"/>
</dbReference>
<sequence length="800" mass="89305">MSTLTEASATSMTPRKKPKSRDGCQRCKLKRLKCDETKPSCRNCVKRGIVCPGYKKFIKWSTKYEAYMPDASRTLILGPNQLKEDQRLADRYSTSGPSTSPEEEDRSWQEERPRKRVRRRERAAQSSEKTHGGESEASRARREKLDEAERRAAAIEEHIARVAECVQPMQQSSEGDVVESVETENLPHKEDASTSPSIQGLQTLDTPTEEALTLPQFDDLDFPDLDFSGIDFPLLDPTDEPAEEGQADEDIEPLELVSRKNTAGSGRLSHELLRNLFNMNATPSPAPLLVEPGMALVEHYFKNVCALYSSFDSVLNPFRTAVGRIWDSSPSVYYAIQSMAAAQLANFYPQMVVTGLELQQKAYQHLQDEMALVTTGCQSSERALLAILLLGLTACWHDENDLGLTHLAAARALIYPRLIAPVPPDNKVIRRQNQFFEESLIYWEMLIGFVSQESAINDAAGKHSKPWQSGGLGPLGIASSFMSGNRNGAFTSGNKLLPHPWTGIAPKVQMLFAEVGRLIRHERLSRQQCTSSTQYRRTTHPSDPLGYSTRPPPTTPSAQQDDRDKHAWATLLEEQLLSSDLPAAADLIDPGDAHTSRRDFVHLGEAYRCAALLEIYRVYPRILKRRLGADSVSRGWEKTGICSLTPSTPGTAREDTDLRIWLNSLALHVLGLLEELPSSSGTGSTQPILLVAAAGELRFVSSLDYFDLHANNEKVRHARAFVRERLREFAKRLPRAVRSPSPSRVFLSWATHGQQFNDRVRGLNNIVGRLYELVPPPSASSNEQDDEPVAEEEEDDDDEH</sequence>
<evidence type="ECO:0000256" key="3">
    <source>
        <dbReference type="SAM" id="MobiDB-lite"/>
    </source>
</evidence>
<comment type="subcellular location">
    <subcellularLocation>
        <location evidence="1">Nucleus</location>
    </subcellularLocation>
</comment>
<accession>A0ABQ8GJ53</accession>
<gene>
    <name evidence="5" type="ORF">B0J12DRAFT_738102</name>
</gene>
<proteinExistence type="predicted"/>
<dbReference type="PROSITE" id="PS50048">
    <property type="entry name" value="ZN2_CY6_FUNGAL_2"/>
    <property type="match status" value="1"/>
</dbReference>
<feature type="compositionally biased region" description="Polar residues" evidence="3">
    <location>
        <begin position="526"/>
        <end position="536"/>
    </location>
</feature>
<dbReference type="SUPFAM" id="SSF57701">
    <property type="entry name" value="Zn2/Cys6 DNA-binding domain"/>
    <property type="match status" value="1"/>
</dbReference>
<evidence type="ECO:0000256" key="1">
    <source>
        <dbReference type="ARBA" id="ARBA00004123"/>
    </source>
</evidence>
<feature type="region of interest" description="Disordered" evidence="3">
    <location>
        <begin position="525"/>
        <end position="563"/>
    </location>
</feature>
<feature type="compositionally biased region" description="Basic and acidic residues" evidence="3">
    <location>
        <begin position="128"/>
        <end position="149"/>
    </location>
</feature>
<evidence type="ECO:0000259" key="4">
    <source>
        <dbReference type="PROSITE" id="PS50048"/>
    </source>
</evidence>
<feature type="region of interest" description="Disordered" evidence="3">
    <location>
        <begin position="167"/>
        <end position="201"/>
    </location>
</feature>
<dbReference type="Pfam" id="PF00172">
    <property type="entry name" value="Zn_clus"/>
    <property type="match status" value="1"/>
</dbReference>
<dbReference type="InterPro" id="IPR021858">
    <property type="entry name" value="Fun_TF"/>
</dbReference>